<name>A0A1C0U407_9GAMM</name>
<reference evidence="1 2" key="1">
    <citation type="submission" date="2015-12" db="EMBL/GenBank/DDBJ databases">
        <title>Genome comparisons provide insights into the role of secondary metabolites in the pathogenic phase of the Photorhabdus life cycle.</title>
        <authorList>
            <person name="Tobias N.J."/>
            <person name="Mishra B."/>
            <person name="Gupta D.K."/>
            <person name="Thines M."/>
            <person name="Stinear T.P."/>
            <person name="Bode H.B."/>
        </authorList>
    </citation>
    <scope>NUCLEOTIDE SEQUENCE [LARGE SCALE GENOMIC DNA]</scope>
    <source>
        <strain evidence="1 2">PB68.1</strain>
    </source>
</reference>
<protein>
    <submittedName>
        <fullName evidence="1">Uncharacterized protein</fullName>
    </submittedName>
</protein>
<dbReference type="AlphaFoldDB" id="A0A1C0U407"/>
<gene>
    <name evidence="1" type="ORF">Ppb6_02007</name>
</gene>
<comment type="caution">
    <text evidence="1">The sequence shown here is derived from an EMBL/GenBank/DDBJ whole genome shotgun (WGS) entry which is preliminary data.</text>
</comment>
<accession>A0A1C0U407</accession>
<evidence type="ECO:0000313" key="1">
    <source>
        <dbReference type="EMBL" id="OCQ52664.1"/>
    </source>
</evidence>
<sequence>MKSYYFWFINKLVIYILKVLMRNLQWGNFGKK</sequence>
<evidence type="ECO:0000313" key="2">
    <source>
        <dbReference type="Proteomes" id="UP000093476"/>
    </source>
</evidence>
<organism evidence="1 2">
    <name type="scientific">Photorhabdus australis subsp. thailandensis</name>
    <dbReference type="NCBI Taxonomy" id="2805096"/>
    <lineage>
        <taxon>Bacteria</taxon>
        <taxon>Pseudomonadati</taxon>
        <taxon>Pseudomonadota</taxon>
        <taxon>Gammaproteobacteria</taxon>
        <taxon>Enterobacterales</taxon>
        <taxon>Morganellaceae</taxon>
        <taxon>Photorhabdus</taxon>
    </lineage>
</organism>
<proteinExistence type="predicted"/>
<dbReference type="EMBL" id="LOMY01000074">
    <property type="protein sequence ID" value="OCQ52664.1"/>
    <property type="molecule type" value="Genomic_DNA"/>
</dbReference>
<keyword evidence="2" id="KW-1185">Reference proteome</keyword>
<dbReference type="Proteomes" id="UP000093476">
    <property type="component" value="Unassembled WGS sequence"/>
</dbReference>
<dbReference type="STRING" id="286156.Ppb6_02007"/>